<keyword evidence="5" id="KW-0433">Leucine-rich repeat</keyword>
<dbReference type="AlphaFoldDB" id="A0ABD3BIC5"/>
<dbReference type="FunFam" id="2.60.120.430:FF:000004">
    <property type="entry name" value="Putative leucine-rich repeat receptor-like serine/threonine-protein kinase"/>
    <property type="match status" value="1"/>
</dbReference>
<dbReference type="InterPro" id="IPR008271">
    <property type="entry name" value="Ser/Thr_kinase_AS"/>
</dbReference>
<dbReference type="InterPro" id="IPR001245">
    <property type="entry name" value="Ser-Thr/Tyr_kinase_cat_dom"/>
</dbReference>
<keyword evidence="4" id="KW-0597">Phosphoprotein</keyword>
<dbReference type="SMART" id="SM00220">
    <property type="entry name" value="S_TKc"/>
    <property type="match status" value="1"/>
</dbReference>
<keyword evidence="23" id="KW-1185">Reference proteome</keyword>
<comment type="caution">
    <text evidence="22">The sequence shown here is derived from an EMBL/GenBank/DDBJ whole genome shotgun (WGS) entry which is preliminary data.</text>
</comment>
<dbReference type="PROSITE" id="PS50011">
    <property type="entry name" value="PROTEIN_KINASE_DOM"/>
    <property type="match status" value="1"/>
</dbReference>
<proteinExistence type="predicted"/>
<dbReference type="Pfam" id="PF07714">
    <property type="entry name" value="PK_Tyr_Ser-Thr"/>
    <property type="match status" value="1"/>
</dbReference>
<dbReference type="Gene3D" id="1.10.510.10">
    <property type="entry name" value="Transferase(Phosphotransferase) domain 1"/>
    <property type="match status" value="1"/>
</dbReference>
<evidence type="ECO:0000313" key="22">
    <source>
        <dbReference type="EMBL" id="KAL3616994.1"/>
    </source>
</evidence>
<dbReference type="PROSITE" id="PS00108">
    <property type="entry name" value="PROTEIN_KINASE_ST"/>
    <property type="match status" value="1"/>
</dbReference>
<evidence type="ECO:0000256" key="7">
    <source>
        <dbReference type="ARBA" id="ARBA00022692"/>
    </source>
</evidence>
<dbReference type="Gene3D" id="3.80.10.10">
    <property type="entry name" value="Ribonuclease Inhibitor"/>
    <property type="match status" value="3"/>
</dbReference>
<dbReference type="FunFam" id="1.10.510.10:FF:000044">
    <property type="entry name" value="Putative LRR receptor-like serine/threonine-protein kinase"/>
    <property type="match status" value="1"/>
</dbReference>
<dbReference type="FunFam" id="3.30.200.20:FF:000217">
    <property type="entry name" value="probable LRR receptor-like serine/threonine-protein kinase At1g53430"/>
    <property type="match status" value="1"/>
</dbReference>
<evidence type="ECO:0000256" key="14">
    <source>
        <dbReference type="ARBA" id="ARBA00023136"/>
    </source>
</evidence>
<dbReference type="CDD" id="cd14066">
    <property type="entry name" value="STKc_IRAK"/>
    <property type="match status" value="1"/>
</dbReference>
<comment type="catalytic activity">
    <reaction evidence="18">
        <text>L-seryl-[protein] + ATP = O-phospho-L-seryl-[protein] + ADP + H(+)</text>
        <dbReference type="Rhea" id="RHEA:17989"/>
        <dbReference type="Rhea" id="RHEA-COMP:9863"/>
        <dbReference type="Rhea" id="RHEA-COMP:11604"/>
        <dbReference type="ChEBI" id="CHEBI:15378"/>
        <dbReference type="ChEBI" id="CHEBI:29999"/>
        <dbReference type="ChEBI" id="CHEBI:30616"/>
        <dbReference type="ChEBI" id="CHEBI:83421"/>
        <dbReference type="ChEBI" id="CHEBI:456216"/>
        <dbReference type="EC" id="2.7.11.1"/>
    </reaction>
</comment>
<dbReference type="EMBL" id="JAVIJP010000087">
    <property type="protein sequence ID" value="KAL3616994.1"/>
    <property type="molecule type" value="Genomic_DNA"/>
</dbReference>
<evidence type="ECO:0000256" key="19">
    <source>
        <dbReference type="SAM" id="Phobius"/>
    </source>
</evidence>
<feature type="signal peptide" evidence="20">
    <location>
        <begin position="1"/>
        <end position="25"/>
    </location>
</feature>
<comment type="catalytic activity">
    <reaction evidence="17">
        <text>L-threonyl-[protein] + ATP = O-phospho-L-threonyl-[protein] + ADP + H(+)</text>
        <dbReference type="Rhea" id="RHEA:46608"/>
        <dbReference type="Rhea" id="RHEA-COMP:11060"/>
        <dbReference type="Rhea" id="RHEA-COMP:11605"/>
        <dbReference type="ChEBI" id="CHEBI:15378"/>
        <dbReference type="ChEBI" id="CHEBI:30013"/>
        <dbReference type="ChEBI" id="CHEBI:30616"/>
        <dbReference type="ChEBI" id="CHEBI:61977"/>
        <dbReference type="ChEBI" id="CHEBI:456216"/>
        <dbReference type="EC" id="2.7.11.1"/>
    </reaction>
</comment>
<dbReference type="PANTHER" id="PTHR48006:SF72">
    <property type="entry name" value="LRR RECEPTOR-LIKE SERINE_THREONINE-PROTEIN KINASE RFK1-RELATED"/>
    <property type="match status" value="1"/>
</dbReference>
<dbReference type="InterPro" id="IPR021720">
    <property type="entry name" value="Malectin_dom"/>
</dbReference>
<dbReference type="InterPro" id="IPR001611">
    <property type="entry name" value="Leu-rich_rpt"/>
</dbReference>
<dbReference type="Pfam" id="PF11721">
    <property type="entry name" value="Malectin"/>
    <property type="match status" value="1"/>
</dbReference>
<evidence type="ECO:0000256" key="5">
    <source>
        <dbReference type="ARBA" id="ARBA00022614"/>
    </source>
</evidence>
<dbReference type="InterPro" id="IPR055414">
    <property type="entry name" value="LRR_R13L4/SHOC2-like"/>
</dbReference>
<keyword evidence="6" id="KW-0808">Transferase</keyword>
<dbReference type="Gene3D" id="2.60.120.430">
    <property type="entry name" value="Galactose-binding lectin"/>
    <property type="match status" value="1"/>
</dbReference>
<evidence type="ECO:0000256" key="2">
    <source>
        <dbReference type="ARBA" id="ARBA00012513"/>
    </source>
</evidence>
<keyword evidence="11" id="KW-0418">Kinase</keyword>
<evidence type="ECO:0000259" key="21">
    <source>
        <dbReference type="PROSITE" id="PS50011"/>
    </source>
</evidence>
<evidence type="ECO:0000256" key="15">
    <source>
        <dbReference type="ARBA" id="ARBA00023170"/>
    </source>
</evidence>
<evidence type="ECO:0000256" key="18">
    <source>
        <dbReference type="ARBA" id="ARBA00048679"/>
    </source>
</evidence>
<dbReference type="FunFam" id="3.80.10.10:FF:000452">
    <property type="entry name" value="Probable LRR receptor-like serine/threonine-protein kinase RFK1"/>
    <property type="match status" value="1"/>
</dbReference>
<sequence>MLLRQPLVSWVLAVFCFVFLRLSESQVPLEEVRALEQIATEMGATSWKFNADLCELETVGFSSTPQSGSEGYVECNCNFDNNTLCHVTKIVIKSYNLPGTLPTSITKLPYLEYIDFAYNLLRGTIPEQWASTQLKFISVLVNRLSGEIPKELGNISSLTYLNLEGNQFSGAIPRDIGELRNLKTLILSSNRLVGRLPTSFSKLTNLIDFRINDNKLSGRIPELIQYWKQLTKLEMLASGLEGPVPLHISLLNMLQDLRISELKGPSQEFPVLRSTTGLLTLILRNCNITGEIPSYIWRLRVLQMLDVSFNGLVGAMPDHIARNLKLVFLTGNMLTGMIPDALLRDGSNIDLSYNNFTLRGSDEPACQPNMNRNVNLFKGSSTMNTRQRILPCTRDVVCPKYKCSLHINCGGDTLNVKESNKKVIYEGDNGGDSARYLSNNNWGFTSTGDFIDEPLYQNSRSINIPPTTDLSDVYSTARLSPLSITYFHYCLENGSYNVSLHFAEIHFANDSTYNTLGRRMFDIYIQERLVWKDFNIEDEARGARKPVVRYFNASVIDGTLEIRFYWAGKGTTRIPNRGDYGSLISAISVNPNFKVCSNGNKKNITAYILAAVLSVCVIFTILGIIWWKCFLKDRKKLGKDFEGLELQTVAFTLKQIKAATNNFDATNKIGEGGFGPVFKGQLPDGTVIAVKQLSSRSRQGNREFLNEIGMISCLQHPNLVKLYGCCIEGDQLLVVYEYMENNSLAHVLFGKRSRVVLYLSLVYSTTHHSPDTTESQLILDWPTRFRICVGIARGLAFLHEESRLKIVHRDIKATNVLLDKDLNPKISDFGLARLNEDEKTHISTKIAGTIGYMAPEYALWGYLTDKADVYSFGVVILEIVSGKSNNNYMPSHNFVCLLDWAGHLQESKKIDELIDRRLDSCIDRAEIERAVKVALLCTNATPSVRPTMSEVVQMLEGKMDVPDVIPDGSTYTNDVRFKAMKDFNHERQNQSPAWTQSQNSMTIRTDAAYSSSTSGFNDVRRDTISY</sequence>
<keyword evidence="9" id="KW-0677">Repeat</keyword>
<comment type="subcellular location">
    <subcellularLocation>
        <location evidence="1">Membrane</location>
        <topology evidence="1">Single-pass type I membrane protein</topology>
    </subcellularLocation>
</comment>
<evidence type="ECO:0000256" key="20">
    <source>
        <dbReference type="SAM" id="SignalP"/>
    </source>
</evidence>
<keyword evidence="10" id="KW-0547">Nucleotide-binding</keyword>
<dbReference type="PANTHER" id="PTHR48006">
    <property type="entry name" value="LEUCINE-RICH REPEAT-CONTAINING PROTEIN DDB_G0281931-RELATED"/>
    <property type="match status" value="1"/>
</dbReference>
<dbReference type="SUPFAM" id="SSF56112">
    <property type="entry name" value="Protein kinase-like (PK-like)"/>
    <property type="match status" value="1"/>
</dbReference>
<evidence type="ECO:0000256" key="11">
    <source>
        <dbReference type="ARBA" id="ARBA00022777"/>
    </source>
</evidence>
<dbReference type="InterPro" id="IPR011009">
    <property type="entry name" value="Kinase-like_dom_sf"/>
</dbReference>
<dbReference type="InterPro" id="IPR000719">
    <property type="entry name" value="Prot_kinase_dom"/>
</dbReference>
<gene>
    <name evidence="22" type="ORF">CASFOL_039388</name>
</gene>
<evidence type="ECO:0000256" key="3">
    <source>
        <dbReference type="ARBA" id="ARBA00022527"/>
    </source>
</evidence>
<dbReference type="GO" id="GO:0004674">
    <property type="term" value="F:protein serine/threonine kinase activity"/>
    <property type="evidence" value="ECO:0007669"/>
    <property type="project" value="UniProtKB-KW"/>
</dbReference>
<dbReference type="GO" id="GO:0005524">
    <property type="term" value="F:ATP binding"/>
    <property type="evidence" value="ECO:0007669"/>
    <property type="project" value="UniProtKB-KW"/>
</dbReference>
<evidence type="ECO:0000256" key="8">
    <source>
        <dbReference type="ARBA" id="ARBA00022729"/>
    </source>
</evidence>
<keyword evidence="3" id="KW-0723">Serine/threonine-protein kinase</keyword>
<keyword evidence="15" id="KW-0675">Receptor</keyword>
<keyword evidence="7 19" id="KW-0812">Transmembrane</keyword>
<dbReference type="EC" id="2.7.11.1" evidence="2"/>
<dbReference type="SUPFAM" id="SSF52058">
    <property type="entry name" value="L domain-like"/>
    <property type="match status" value="1"/>
</dbReference>
<dbReference type="Pfam" id="PF23598">
    <property type="entry name" value="LRR_14"/>
    <property type="match status" value="1"/>
</dbReference>
<keyword evidence="8 20" id="KW-0732">Signal</keyword>
<feature type="transmembrane region" description="Helical" evidence="19">
    <location>
        <begin position="604"/>
        <end position="627"/>
    </location>
</feature>
<reference evidence="23" key="1">
    <citation type="journal article" date="2024" name="IScience">
        <title>Strigolactones Initiate the Formation of Haustorium-like Structures in Castilleja.</title>
        <authorList>
            <person name="Buerger M."/>
            <person name="Peterson D."/>
            <person name="Chory J."/>
        </authorList>
    </citation>
    <scope>NUCLEOTIDE SEQUENCE [LARGE SCALE GENOMIC DNA]</scope>
</reference>
<evidence type="ECO:0000313" key="23">
    <source>
        <dbReference type="Proteomes" id="UP001632038"/>
    </source>
</evidence>
<evidence type="ECO:0000256" key="4">
    <source>
        <dbReference type="ARBA" id="ARBA00022553"/>
    </source>
</evidence>
<organism evidence="22 23">
    <name type="scientific">Castilleja foliolosa</name>
    <dbReference type="NCBI Taxonomy" id="1961234"/>
    <lineage>
        <taxon>Eukaryota</taxon>
        <taxon>Viridiplantae</taxon>
        <taxon>Streptophyta</taxon>
        <taxon>Embryophyta</taxon>
        <taxon>Tracheophyta</taxon>
        <taxon>Spermatophyta</taxon>
        <taxon>Magnoliopsida</taxon>
        <taxon>eudicotyledons</taxon>
        <taxon>Gunneridae</taxon>
        <taxon>Pentapetalae</taxon>
        <taxon>asterids</taxon>
        <taxon>lamiids</taxon>
        <taxon>Lamiales</taxon>
        <taxon>Orobanchaceae</taxon>
        <taxon>Pedicularideae</taxon>
        <taxon>Castillejinae</taxon>
        <taxon>Castilleja</taxon>
    </lineage>
</organism>
<accession>A0ABD3BIC5</accession>
<dbReference type="GO" id="GO:0016020">
    <property type="term" value="C:membrane"/>
    <property type="evidence" value="ECO:0007669"/>
    <property type="project" value="UniProtKB-SubCell"/>
</dbReference>
<evidence type="ECO:0000256" key="12">
    <source>
        <dbReference type="ARBA" id="ARBA00022840"/>
    </source>
</evidence>
<evidence type="ECO:0000256" key="13">
    <source>
        <dbReference type="ARBA" id="ARBA00022989"/>
    </source>
</evidence>
<keyword evidence="13 19" id="KW-1133">Transmembrane helix</keyword>
<evidence type="ECO:0000256" key="1">
    <source>
        <dbReference type="ARBA" id="ARBA00004479"/>
    </source>
</evidence>
<evidence type="ECO:0000256" key="17">
    <source>
        <dbReference type="ARBA" id="ARBA00047899"/>
    </source>
</evidence>
<feature type="chain" id="PRO_5044772045" description="non-specific serine/threonine protein kinase" evidence="20">
    <location>
        <begin position="26"/>
        <end position="1026"/>
    </location>
</feature>
<keyword evidence="14 19" id="KW-0472">Membrane</keyword>
<dbReference type="InterPro" id="IPR032675">
    <property type="entry name" value="LRR_dom_sf"/>
</dbReference>
<keyword evidence="12" id="KW-0067">ATP-binding</keyword>
<evidence type="ECO:0000256" key="16">
    <source>
        <dbReference type="ARBA" id="ARBA00023180"/>
    </source>
</evidence>
<feature type="domain" description="Protein kinase" evidence="21">
    <location>
        <begin position="663"/>
        <end position="959"/>
    </location>
</feature>
<evidence type="ECO:0000256" key="9">
    <source>
        <dbReference type="ARBA" id="ARBA00022737"/>
    </source>
</evidence>
<dbReference type="Pfam" id="PF00560">
    <property type="entry name" value="LRR_1"/>
    <property type="match status" value="1"/>
</dbReference>
<keyword evidence="16" id="KW-0325">Glycoprotein</keyword>
<name>A0ABD3BIC5_9LAMI</name>
<evidence type="ECO:0000256" key="10">
    <source>
        <dbReference type="ARBA" id="ARBA00022741"/>
    </source>
</evidence>
<dbReference type="Proteomes" id="UP001632038">
    <property type="component" value="Unassembled WGS sequence"/>
</dbReference>
<evidence type="ECO:0000256" key="6">
    <source>
        <dbReference type="ARBA" id="ARBA00022679"/>
    </source>
</evidence>
<protein>
    <recommendedName>
        <fullName evidence="2">non-specific serine/threonine protein kinase</fullName>
        <ecNumber evidence="2">2.7.11.1</ecNumber>
    </recommendedName>
</protein>
<dbReference type="Gene3D" id="3.30.200.20">
    <property type="entry name" value="Phosphorylase Kinase, domain 1"/>
    <property type="match status" value="1"/>
</dbReference>
<dbReference type="InterPro" id="IPR051824">
    <property type="entry name" value="LRR_Rcpt-Like_S/T_Kinase"/>
</dbReference>